<dbReference type="SUPFAM" id="SSF51679">
    <property type="entry name" value="Bacterial luciferase-like"/>
    <property type="match status" value="1"/>
</dbReference>
<evidence type="ECO:0000313" key="4">
    <source>
        <dbReference type="EMBL" id="KAE8334072.1"/>
    </source>
</evidence>
<comment type="similarity">
    <text evidence="1">Belongs to the NtaA/SnaA/DszA monooxygenase family.</text>
</comment>
<evidence type="ECO:0000259" key="3">
    <source>
        <dbReference type="Pfam" id="PF00296"/>
    </source>
</evidence>
<feature type="region of interest" description="Disordered" evidence="2">
    <location>
        <begin position="451"/>
        <end position="471"/>
    </location>
</feature>
<dbReference type="EMBL" id="ML741761">
    <property type="protein sequence ID" value="KAE8334072.1"/>
    <property type="molecule type" value="Genomic_DNA"/>
</dbReference>
<dbReference type="PANTHER" id="PTHR30011">
    <property type="entry name" value="ALKANESULFONATE MONOOXYGENASE-RELATED"/>
    <property type="match status" value="1"/>
</dbReference>
<feature type="domain" description="Luciferase-like" evidence="3">
    <location>
        <begin position="41"/>
        <end position="405"/>
    </location>
</feature>
<dbReference type="InterPro" id="IPR011251">
    <property type="entry name" value="Luciferase-like_dom"/>
</dbReference>
<dbReference type="Proteomes" id="UP000325945">
    <property type="component" value="Unassembled WGS sequence"/>
</dbReference>
<dbReference type="Pfam" id="PF00296">
    <property type="entry name" value="Bac_luciferase"/>
    <property type="match status" value="1"/>
</dbReference>
<dbReference type="AlphaFoldDB" id="A0A5N6XM98"/>
<dbReference type="GO" id="GO:0016705">
    <property type="term" value="F:oxidoreductase activity, acting on paired donors, with incorporation or reduction of molecular oxygen"/>
    <property type="evidence" value="ECO:0007669"/>
    <property type="project" value="InterPro"/>
</dbReference>
<dbReference type="InterPro" id="IPR036661">
    <property type="entry name" value="Luciferase-like_sf"/>
</dbReference>
<accession>A0A5N6XM98</accession>
<dbReference type="Gene3D" id="3.20.20.30">
    <property type="entry name" value="Luciferase-like domain"/>
    <property type="match status" value="1"/>
</dbReference>
<evidence type="ECO:0000256" key="2">
    <source>
        <dbReference type="SAM" id="MobiDB-lite"/>
    </source>
</evidence>
<sequence>MGEILEVPRKKQWILNGFSMSTPGHLAPGLWRHPRNRTAQYTDIEFWTSLAKVLESGKIHGLFIADVLGPYDVYKGPRNIDPGLAGVAQFPISDPFLPIAAMAAVTKHLSFGITASTTYENPFLLARRFGTLDHLTKGRVAWNAVTSHLESAARNVGLEAEIPHDERYKMADEYLTLTYKLWEGSWRDDAVVRDEETKQYTVAGRVRRIDHKGEYFRSEGPLTTEPSIQRTPFIFQAGTSTAGKAFATKHAECMFLAGMEPAAVRKSADEIRARAMEQGRDPAGIKLITGILVIVDETDEKAQAKWEEYLSYVDLEGAATLFGGWTGTDLATFSDDEDFRFNGPGAIQSLINTWSKTMPGTNGAKWTRKRVVQEIAIGGPHSRAIGSPKTVADILERWVEESGVDGFNLSYAIAPGDFEDIVKYLLPELRARGVFWDDYAASTTRENYLNDGRGPRLREDHPGSQYKWAGN</sequence>
<protein>
    <submittedName>
        <fullName evidence="4">Luciferase-like domain-containing protein</fullName>
    </submittedName>
</protein>
<gene>
    <name evidence="4" type="ORF">BDV39DRAFT_212067</name>
</gene>
<keyword evidence="5" id="KW-1185">Reference proteome</keyword>
<proteinExistence type="inferred from homology"/>
<organism evidence="4 5">
    <name type="scientific">Aspergillus sergii</name>
    <dbReference type="NCBI Taxonomy" id="1034303"/>
    <lineage>
        <taxon>Eukaryota</taxon>
        <taxon>Fungi</taxon>
        <taxon>Dikarya</taxon>
        <taxon>Ascomycota</taxon>
        <taxon>Pezizomycotina</taxon>
        <taxon>Eurotiomycetes</taxon>
        <taxon>Eurotiomycetidae</taxon>
        <taxon>Eurotiales</taxon>
        <taxon>Aspergillaceae</taxon>
        <taxon>Aspergillus</taxon>
        <taxon>Aspergillus subgen. Circumdati</taxon>
    </lineage>
</organism>
<dbReference type="NCBIfam" id="TIGR03860">
    <property type="entry name" value="FMN_nitrolo"/>
    <property type="match status" value="1"/>
</dbReference>
<dbReference type="GO" id="GO:0004497">
    <property type="term" value="F:monooxygenase activity"/>
    <property type="evidence" value="ECO:0007669"/>
    <property type="project" value="InterPro"/>
</dbReference>
<dbReference type="PANTHER" id="PTHR30011:SF41">
    <property type="entry name" value="XENOBIOTIC COMPOUND MONOOXYGENASE, DSZA FAMILY (AFU_ORTHOLOGUE AFUA_3G15040)"/>
    <property type="match status" value="1"/>
</dbReference>
<feature type="compositionally biased region" description="Basic and acidic residues" evidence="2">
    <location>
        <begin position="453"/>
        <end position="462"/>
    </location>
</feature>
<name>A0A5N6XM98_9EURO</name>
<dbReference type="InterPro" id="IPR016215">
    <property type="entry name" value="NTA_MOA"/>
</dbReference>
<reference evidence="5" key="1">
    <citation type="submission" date="2019-04" db="EMBL/GenBank/DDBJ databases">
        <title>Friends and foes A comparative genomics studyof 23 Aspergillus species from section Flavi.</title>
        <authorList>
            <consortium name="DOE Joint Genome Institute"/>
            <person name="Kjaerbolling I."/>
            <person name="Vesth T."/>
            <person name="Frisvad J.C."/>
            <person name="Nybo J.L."/>
            <person name="Theobald S."/>
            <person name="Kildgaard S."/>
            <person name="Isbrandt T."/>
            <person name="Kuo A."/>
            <person name="Sato A."/>
            <person name="Lyhne E.K."/>
            <person name="Kogle M.E."/>
            <person name="Wiebenga A."/>
            <person name="Kun R.S."/>
            <person name="Lubbers R.J."/>
            <person name="Makela M.R."/>
            <person name="Barry K."/>
            <person name="Chovatia M."/>
            <person name="Clum A."/>
            <person name="Daum C."/>
            <person name="Haridas S."/>
            <person name="He G."/>
            <person name="LaButti K."/>
            <person name="Lipzen A."/>
            <person name="Mondo S."/>
            <person name="Riley R."/>
            <person name="Salamov A."/>
            <person name="Simmons B.A."/>
            <person name="Magnuson J.K."/>
            <person name="Henrissat B."/>
            <person name="Mortensen U.H."/>
            <person name="Larsen T.O."/>
            <person name="Devries R.P."/>
            <person name="Grigoriev I.V."/>
            <person name="Machida M."/>
            <person name="Baker S.E."/>
            <person name="Andersen M.R."/>
        </authorList>
    </citation>
    <scope>NUCLEOTIDE SEQUENCE [LARGE SCALE GENOMIC DNA]</scope>
    <source>
        <strain evidence="5">CBS 130017</strain>
    </source>
</reference>
<dbReference type="PIRSF" id="PIRSF000337">
    <property type="entry name" value="NTA_MOA"/>
    <property type="match status" value="1"/>
</dbReference>
<evidence type="ECO:0000313" key="5">
    <source>
        <dbReference type="Proteomes" id="UP000325945"/>
    </source>
</evidence>
<dbReference type="InterPro" id="IPR051260">
    <property type="entry name" value="Diverse_substr_monoxygenases"/>
</dbReference>
<evidence type="ECO:0000256" key="1">
    <source>
        <dbReference type="ARBA" id="ARBA00033748"/>
    </source>
</evidence>